<dbReference type="Pfam" id="PF00171">
    <property type="entry name" value="Aldedh"/>
    <property type="match status" value="1"/>
</dbReference>
<keyword evidence="1 3" id="KW-0560">Oxidoreductase</keyword>
<evidence type="ECO:0000313" key="4">
    <source>
        <dbReference type="Proteomes" id="UP000517106"/>
    </source>
</evidence>
<organism evidence="3 4">
    <name type="scientific">Limosilactobacillus rudii</name>
    <dbReference type="NCBI Taxonomy" id="2759755"/>
    <lineage>
        <taxon>Bacteria</taxon>
        <taxon>Bacillati</taxon>
        <taxon>Bacillota</taxon>
        <taxon>Bacilli</taxon>
        <taxon>Lactobacillales</taxon>
        <taxon>Lactobacillaceae</taxon>
        <taxon>Limosilactobacillus</taxon>
    </lineage>
</organism>
<evidence type="ECO:0000313" key="3">
    <source>
        <dbReference type="EMBL" id="MBB1097500.1"/>
    </source>
</evidence>
<dbReference type="Proteomes" id="UP000517106">
    <property type="component" value="Unassembled WGS sequence"/>
</dbReference>
<evidence type="ECO:0000259" key="2">
    <source>
        <dbReference type="Pfam" id="PF00171"/>
    </source>
</evidence>
<evidence type="ECO:0000256" key="1">
    <source>
        <dbReference type="ARBA" id="ARBA00023002"/>
    </source>
</evidence>
<dbReference type="InterPro" id="IPR016161">
    <property type="entry name" value="Ald_DH/histidinol_DH"/>
</dbReference>
<dbReference type="Gene3D" id="3.40.309.10">
    <property type="entry name" value="Aldehyde Dehydrogenase, Chain A, domain 2"/>
    <property type="match status" value="1"/>
</dbReference>
<feature type="domain" description="Aldehyde dehydrogenase" evidence="2">
    <location>
        <begin position="12"/>
        <end position="404"/>
    </location>
</feature>
<dbReference type="PANTHER" id="PTHR11699">
    <property type="entry name" value="ALDEHYDE DEHYDROGENASE-RELATED"/>
    <property type="match status" value="1"/>
</dbReference>
<sequence length="489" mass="53284">MELQDHDLVSIQKVRNLISAAKEAQAIYKNYTQKKIDEVCQAIADIGVSNSRQLAIAANKETGFGNVEDKVIKNIFASKVVNERYRDTKTIGIINSDYKTKIVDIGEPVGVIAGLIPSTNPTSSVFYKTIVSLKAGNAIIFSPHPNAKKCILEAVRLIREELKRLNVPVNLVSSIHDLTLDATNELMRNQDTKLILATGGTKMVRAAYSSGTPALGVGPGNGPAYIEKSANIAQAVKRIIESKTFDNGTICASEQSVLVDRTIDELVRQNFQKFNGYFMDNEETKKVSKYIMRSNGTMNPQIVGKTAQQIAILAGIKIPPYAKILIATGKIDNINIKNPYAREKLAPILTYYVIENSTQAINIANQLLKVEGAGHTAMIHSENKSIITKYGEKVLASRILVNSPGSLGGIGATVNLNPALTLGCGAIGGSSTSDNVSPLNLINIRREAFGVRDLDEIKKEFHQFKEETTVSDEVLVRNVVTQVLKELGY</sequence>
<proteinExistence type="predicted"/>
<dbReference type="AlphaFoldDB" id="A0A7W3YNC8"/>
<dbReference type="NCBIfam" id="TIGR02518">
    <property type="entry name" value="EutH_ACDH"/>
    <property type="match status" value="1"/>
</dbReference>
<dbReference type="CDD" id="cd07122">
    <property type="entry name" value="ALDH_F20_ACDH"/>
    <property type="match status" value="1"/>
</dbReference>
<name>A0A7W3YNC8_9LACO</name>
<dbReference type="GO" id="GO:0008774">
    <property type="term" value="F:acetaldehyde dehydrogenase (acetylating) activity"/>
    <property type="evidence" value="ECO:0007669"/>
    <property type="project" value="UniProtKB-EC"/>
</dbReference>
<dbReference type="InterPro" id="IPR015590">
    <property type="entry name" value="Aldehyde_DH_dom"/>
</dbReference>
<comment type="caution">
    <text evidence="3">The sequence shown here is derived from an EMBL/GenBank/DDBJ whole genome shotgun (WGS) entry which is preliminary data.</text>
</comment>
<dbReference type="SUPFAM" id="SSF53720">
    <property type="entry name" value="ALDH-like"/>
    <property type="match status" value="1"/>
</dbReference>
<dbReference type="EMBL" id="JACIVA010000046">
    <property type="protein sequence ID" value="MBB1097500.1"/>
    <property type="molecule type" value="Genomic_DNA"/>
</dbReference>
<dbReference type="InterPro" id="IPR013357">
    <property type="entry name" value="Acetaldehyde_DH_acetylating"/>
</dbReference>
<dbReference type="InterPro" id="IPR016163">
    <property type="entry name" value="Ald_DH_C"/>
</dbReference>
<keyword evidence="4" id="KW-1185">Reference proteome</keyword>
<protein>
    <submittedName>
        <fullName evidence="3">Acetaldehyde dehydrogenase (Acetylating)</fullName>
        <ecNumber evidence="3">1.2.1.10</ecNumber>
    </submittedName>
</protein>
<dbReference type="RefSeq" id="WP_182596233.1">
    <property type="nucleotide sequence ID" value="NZ_JACIVA010000046.1"/>
</dbReference>
<dbReference type="InterPro" id="IPR016162">
    <property type="entry name" value="Ald_DH_N"/>
</dbReference>
<dbReference type="Gene3D" id="3.40.605.10">
    <property type="entry name" value="Aldehyde Dehydrogenase, Chain A, domain 1"/>
    <property type="match status" value="1"/>
</dbReference>
<accession>A0A7W3YNC8</accession>
<gene>
    <name evidence="3" type="ORF">H5S09_06060</name>
</gene>
<reference evidence="3 4" key="1">
    <citation type="submission" date="2020-07" db="EMBL/GenBank/DDBJ databases">
        <title>Description of Limosilactobacillus balticus sp. nov., Limosilactobacillus agrestis sp. nov., Limosilactobacillus albertensis sp. nov., Limosilactobacillus rudii sp. nov., Limosilactobacillus fastidiosus sp. nov., five novel Limosilactobacillus species isolated from the vertebrate gastrointestinal tract, and proposal of 6 subspecies of Limosilactobacillus reuteri adapted to the gastrointestinal tract of specific vertebrate hosts.</title>
        <authorList>
            <person name="Li F."/>
            <person name="Cheng C."/>
            <person name="Zheng J."/>
            <person name="Quevedo R.M."/>
            <person name="Li J."/>
            <person name="Roos S."/>
            <person name="Gaenzle M.G."/>
            <person name="Walter J."/>
        </authorList>
    </citation>
    <scope>NUCLEOTIDE SEQUENCE [LARGE SCALE GENOMIC DNA]</scope>
    <source>
        <strain evidence="3 4">STM2_1</strain>
    </source>
</reference>
<dbReference type="EC" id="1.2.1.10" evidence="3"/>